<accession>A0A8E4EIW7</accession>
<proteinExistence type="predicted"/>
<dbReference type="Proteomes" id="UP000514411">
    <property type="component" value="Chromosome"/>
</dbReference>
<dbReference type="OrthoDB" id="6873191at2"/>
<reference evidence="1 3" key="1">
    <citation type="submission" date="2020-07" db="EMBL/GenBank/DDBJ databases">
        <authorList>
            <person name="Teixeira M."/>
        </authorList>
    </citation>
    <scope>NUCLEOTIDE SEQUENCE</scope>
    <source>
        <strain evidence="2">3</strain>
        <strain evidence="1">Xanthomonas arboricola pv. juglandis CPBF 427</strain>
    </source>
</reference>
<dbReference type="AlphaFoldDB" id="A0A8E4EIW7"/>
<evidence type="ECO:0000313" key="3">
    <source>
        <dbReference type="Proteomes" id="UP000514411"/>
    </source>
</evidence>
<dbReference type="EMBL" id="LR824643">
    <property type="protein sequence ID" value="CAD0309861.1"/>
    <property type="molecule type" value="Genomic_DNA"/>
</dbReference>
<dbReference type="RefSeq" id="WP_080591346.1">
    <property type="nucleotide sequence ID" value="NZ_CP168206.1"/>
</dbReference>
<protein>
    <submittedName>
        <fullName evidence="1">Uncharacterized protein</fullName>
    </submittedName>
</protein>
<organism evidence="1">
    <name type="scientific">Xanthomonas campestris pv. juglandis</name>
    <name type="common">Xanthomonas arboricola pv. juglandis</name>
    <dbReference type="NCBI Taxonomy" id="195709"/>
    <lineage>
        <taxon>Bacteria</taxon>
        <taxon>Pseudomonadati</taxon>
        <taxon>Pseudomonadota</taxon>
        <taxon>Gammaproteobacteria</taxon>
        <taxon>Lysobacterales</taxon>
        <taxon>Lysobacteraceae</taxon>
        <taxon>Xanthomonas</taxon>
    </lineage>
</organism>
<gene>
    <name evidence="2" type="ORF">XSP_000161</name>
    <name evidence="1" type="ORF">XSP_000162</name>
</gene>
<evidence type="ECO:0000313" key="2">
    <source>
        <dbReference type="EMBL" id="CAD1786191.1"/>
    </source>
</evidence>
<evidence type="ECO:0000313" key="1">
    <source>
        <dbReference type="EMBL" id="CAD0309861.1"/>
    </source>
</evidence>
<dbReference type="EMBL" id="LR861807">
    <property type="protein sequence ID" value="CAD1786191.1"/>
    <property type="molecule type" value="Genomic_DNA"/>
</dbReference>
<name>A0A8E4EIW7_XANCJ</name>
<sequence>MIFEIEGGDKISEPDEAKVKLAIRKLRSYGPQSFASLDNEDGEYVQVAGGGVTCMLERMDGVLNKQYRGYKSIKSKVFPDGTILAFGGGELIMRSDEWFSSEEVAEVFCCFLRKSPFPDYVMWREIAA</sequence>